<proteinExistence type="predicted"/>
<dbReference type="RefSeq" id="WP_153535648.1">
    <property type="nucleotide sequence ID" value="NZ_WEGH01000003.1"/>
</dbReference>
<gene>
    <name evidence="1" type="ORF">ACRB68_45030</name>
</gene>
<dbReference type="Proteomes" id="UP000487268">
    <property type="component" value="Unassembled WGS sequence"/>
</dbReference>
<sequence length="91" mass="10206">MITREQVVERSRAMFDNAPSARGRRFDVGVHEFDLGFVVWPVEPPPADWSRPPSTIGGSVLVIDRQTGRSSVWPRLAAPQVAELYRRSLSS</sequence>
<keyword evidence="2" id="KW-1185">Reference proteome</keyword>
<organism evidence="1 2">
    <name type="scientific">Actinomadura macrotermitis</name>
    <dbReference type="NCBI Taxonomy" id="2585200"/>
    <lineage>
        <taxon>Bacteria</taxon>
        <taxon>Bacillati</taxon>
        <taxon>Actinomycetota</taxon>
        <taxon>Actinomycetes</taxon>
        <taxon>Streptosporangiales</taxon>
        <taxon>Thermomonosporaceae</taxon>
        <taxon>Actinomadura</taxon>
    </lineage>
</organism>
<reference evidence="1 2" key="1">
    <citation type="submission" date="2019-10" db="EMBL/GenBank/DDBJ databases">
        <title>Actinomadura rubteroloni sp. nov. and Actinomadura macrotermitis sp. nov., isolated from the gut of fungus growing-termite Macrotermes natalensis.</title>
        <authorList>
            <person name="Benndorf R."/>
            <person name="Martin K."/>
            <person name="Kuefner M."/>
            <person name="De Beer W."/>
            <person name="Kaster A.-K."/>
            <person name="Vollmers J."/>
            <person name="Poulsen M."/>
            <person name="Beemelmanns C."/>
        </authorList>
    </citation>
    <scope>NUCLEOTIDE SEQUENCE [LARGE SCALE GENOMIC DNA]</scope>
    <source>
        <strain evidence="1 2">RB68</strain>
    </source>
</reference>
<dbReference type="EMBL" id="WEGH01000003">
    <property type="protein sequence ID" value="MQY06415.1"/>
    <property type="molecule type" value="Genomic_DNA"/>
</dbReference>
<accession>A0A7K0BZ00</accession>
<protein>
    <recommendedName>
        <fullName evidence="3">Immunity protein 35 domain-containing protein</fullName>
    </recommendedName>
</protein>
<dbReference type="OrthoDB" id="3480970at2"/>
<evidence type="ECO:0000313" key="1">
    <source>
        <dbReference type="EMBL" id="MQY06415.1"/>
    </source>
</evidence>
<evidence type="ECO:0000313" key="2">
    <source>
        <dbReference type="Proteomes" id="UP000487268"/>
    </source>
</evidence>
<evidence type="ECO:0008006" key="3">
    <source>
        <dbReference type="Google" id="ProtNLM"/>
    </source>
</evidence>
<name>A0A7K0BZ00_9ACTN</name>
<dbReference type="AlphaFoldDB" id="A0A7K0BZ00"/>
<comment type="caution">
    <text evidence="1">The sequence shown here is derived from an EMBL/GenBank/DDBJ whole genome shotgun (WGS) entry which is preliminary data.</text>
</comment>